<protein>
    <submittedName>
        <fullName evidence="1">Putative HNH homing endonuclease</fullName>
    </submittedName>
</protein>
<dbReference type="RefSeq" id="YP_009364130.1">
    <property type="nucleotide sequence ID" value="NC_034655.1"/>
</dbReference>
<reference evidence="1" key="1">
    <citation type="journal article" date="2017" name="PeerJ">
        <title>lastomes of the green algae Hydrodictyon reticulatum and Pediastrum duplex (Sphaeropleales, Chlorophyceae).</title>
        <authorList>
            <person name="McManus H.A."/>
            <person name="Sanchez D."/>
            <person name="Karol K.G."/>
        </authorList>
    </citation>
    <scope>NUCLEOTIDE SEQUENCE</scope>
</reference>
<keyword evidence="1" id="KW-0378">Hydrolase</keyword>
<proteinExistence type="predicted"/>
<evidence type="ECO:0000313" key="1">
    <source>
        <dbReference type="EMBL" id="AQU64540.1"/>
    </source>
</evidence>
<dbReference type="EMBL" id="KY114065">
    <property type="protein sequence ID" value="AQU64540.1"/>
    <property type="molecule type" value="Genomic_DNA"/>
</dbReference>
<keyword evidence="1" id="KW-0934">Plastid</keyword>
<accession>A0A1W5RMW3</accession>
<geneLocation type="chloroplast" evidence="1"/>
<organism evidence="1">
    <name type="scientific">Hydrodictyon reticulatum</name>
    <name type="common">Water net</name>
    <name type="synonym">Conferva reticulatum</name>
    <dbReference type="NCBI Taxonomy" id="3107"/>
    <lineage>
        <taxon>Eukaryota</taxon>
        <taxon>Viridiplantae</taxon>
        <taxon>Chlorophyta</taxon>
        <taxon>core chlorophytes</taxon>
        <taxon>Chlorophyceae</taxon>
        <taxon>CS clade</taxon>
        <taxon>Sphaeropleales</taxon>
        <taxon>Hydrodictyaceae</taxon>
        <taxon>Hydrodictyon</taxon>
    </lineage>
</organism>
<gene>
    <name evidence="1" type="primary">orf228</name>
</gene>
<keyword evidence="1" id="KW-0255">Endonuclease</keyword>
<dbReference type="GeneID" id="32880247"/>
<sequence>MEKMKQKKPQYTPAKDFYPTAVPKPIDSLFVDTKRDILIYLEKHRIIPGHQNGTYEEQNVVLLTFPQHVMAHYLRFLQYGKIADRLAVNKMLGQNNAQSRLDMARYAGSLGGTQQQKNLRDQKRGWFSSEVQSKLGEKGAAFAKAKGVGAYDPNNLLDGLEAWQKKFQQDSAFRKQMLNNLQQGLQTQAQLGINIYDPVSQRHRVINGKGISIDGKIVPSPLFNCLFR</sequence>
<dbReference type="GO" id="GO:0004519">
    <property type="term" value="F:endonuclease activity"/>
    <property type="evidence" value="ECO:0007669"/>
    <property type="project" value="UniProtKB-KW"/>
</dbReference>
<keyword evidence="1" id="KW-0540">Nuclease</keyword>
<name>A0A1W5RMW3_HYDRE</name>
<dbReference type="AlphaFoldDB" id="A0A1W5RMW3"/>
<keyword evidence="1" id="KW-0150">Chloroplast</keyword>